<dbReference type="GO" id="GO:0098794">
    <property type="term" value="C:postsynapse"/>
    <property type="evidence" value="ECO:0007669"/>
    <property type="project" value="GOC"/>
</dbReference>
<feature type="transmembrane region" description="Helical" evidence="12">
    <location>
        <begin position="347"/>
        <end position="369"/>
    </location>
</feature>
<evidence type="ECO:0000256" key="10">
    <source>
        <dbReference type="PIRSR" id="PIRSR005713-1"/>
    </source>
</evidence>
<sequence>MVSCQKIAESIFSYETPKIVQIKSILIGVVSRLIQLTIIGYIIGYVLVYKKGYQEFSEVESSVTTKVKGIVFTNFSDEEFNPKILHPEWYRRIWDVADFVVPPSENGATFITTNLIITQKQVQGTCGEDPTVPGAVCDKSNNTCVEGQDFPTGNGVMTGNCTGDKVSTCEIKAWCPVEVDVVPLKNNTALLGASKDFTVLIKNFVDFPKFKDSNRRNIKDTSNKTYLQNCVYDPVQSPDCPIFKLGDIVKWSGVSDYNSIALKGGVIAVVIKWDCNLDYNKKYCFPTYEFTRLDDPDAKLAPGWNFRYANYFSDNSRTLYKLYGIRLSISVVGQAGKFKIVPLLQNVGAGLGLLALEVIICDILVLYLVKKKTYYKSKKYEEVDPEGESTMPEVVVARSQSIIPAKTEARDGYERLET</sequence>
<keyword evidence="14" id="KW-1185">Reference proteome</keyword>
<evidence type="ECO:0000256" key="6">
    <source>
        <dbReference type="ARBA" id="ARBA00023065"/>
    </source>
</evidence>
<organism evidence="13 14">
    <name type="scientific">Oedothorax gibbosus</name>
    <dbReference type="NCBI Taxonomy" id="931172"/>
    <lineage>
        <taxon>Eukaryota</taxon>
        <taxon>Metazoa</taxon>
        <taxon>Ecdysozoa</taxon>
        <taxon>Arthropoda</taxon>
        <taxon>Chelicerata</taxon>
        <taxon>Arachnida</taxon>
        <taxon>Araneae</taxon>
        <taxon>Araneomorphae</taxon>
        <taxon>Entelegynae</taxon>
        <taxon>Araneoidea</taxon>
        <taxon>Linyphiidae</taxon>
        <taxon>Erigoninae</taxon>
        <taxon>Oedothorax</taxon>
    </lineage>
</organism>
<dbReference type="GO" id="GO:0001614">
    <property type="term" value="F:purinergic nucleotide receptor activity"/>
    <property type="evidence" value="ECO:0007669"/>
    <property type="project" value="InterPro"/>
</dbReference>
<dbReference type="NCBIfam" id="TIGR00863">
    <property type="entry name" value="P2X"/>
    <property type="match status" value="1"/>
</dbReference>
<evidence type="ECO:0000256" key="7">
    <source>
        <dbReference type="ARBA" id="ARBA00023136"/>
    </source>
</evidence>
<keyword evidence="3" id="KW-0813">Transport</keyword>
<keyword evidence="10" id="KW-0067">ATP-binding</keyword>
<keyword evidence="6" id="KW-0406">Ion transport</keyword>
<dbReference type="GO" id="GO:0005524">
    <property type="term" value="F:ATP binding"/>
    <property type="evidence" value="ECO:0007669"/>
    <property type="project" value="UniProtKB-KW"/>
</dbReference>
<dbReference type="PRINTS" id="PR01307">
    <property type="entry name" value="P2XRECEPTOR"/>
</dbReference>
<evidence type="ECO:0000256" key="3">
    <source>
        <dbReference type="ARBA" id="ARBA00022448"/>
    </source>
</evidence>
<feature type="disulfide bond" evidence="11">
    <location>
        <begin position="126"/>
        <end position="175"/>
    </location>
</feature>
<evidence type="ECO:0000256" key="2">
    <source>
        <dbReference type="ARBA" id="ARBA00009848"/>
    </source>
</evidence>
<protein>
    <recommendedName>
        <fullName evidence="15">Purinergic receptor</fullName>
    </recommendedName>
</protein>
<comment type="subcellular location">
    <subcellularLocation>
        <location evidence="1">Endomembrane system</location>
    </subcellularLocation>
</comment>
<evidence type="ECO:0000256" key="11">
    <source>
        <dbReference type="PIRSR" id="PIRSR005713-2"/>
    </source>
</evidence>
<dbReference type="AlphaFoldDB" id="A0AAV6UDI8"/>
<dbReference type="InterPro" id="IPR001429">
    <property type="entry name" value="P2X_purnocptor"/>
</dbReference>
<feature type="binding site" evidence="10">
    <location>
        <position position="321"/>
    </location>
    <ligand>
        <name>ATP</name>
        <dbReference type="ChEBI" id="CHEBI:30616"/>
        <note>ligand shared between two neighboring subunits of the homotrimer</note>
    </ligand>
</feature>
<dbReference type="InterPro" id="IPR027309">
    <property type="entry name" value="P2X_extracellular_dom_sf"/>
</dbReference>
<dbReference type="Gene3D" id="1.10.287.940">
    <property type="entry name" value="atp-gated p2x4 ion channel"/>
    <property type="match status" value="1"/>
</dbReference>
<dbReference type="PIRSF" id="PIRSF005713">
    <property type="entry name" value="P2X_purinoceptor"/>
    <property type="match status" value="1"/>
</dbReference>
<keyword evidence="4 12" id="KW-0812">Transmembrane</keyword>
<accession>A0AAV6UDI8</accession>
<feature type="disulfide bond" evidence="11">
    <location>
        <begin position="230"/>
        <end position="240"/>
    </location>
</feature>
<gene>
    <name evidence="13" type="ORF">JTE90_001465</name>
</gene>
<evidence type="ECO:0000256" key="5">
    <source>
        <dbReference type="ARBA" id="ARBA00022989"/>
    </source>
</evidence>
<evidence type="ECO:0008006" key="15">
    <source>
        <dbReference type="Google" id="ProtNLM"/>
    </source>
</evidence>
<reference evidence="13 14" key="1">
    <citation type="journal article" date="2022" name="Nat. Ecol. Evol.">
        <title>A masculinizing supergene underlies an exaggerated male reproductive morph in a spider.</title>
        <authorList>
            <person name="Hendrickx F."/>
            <person name="De Corte Z."/>
            <person name="Sonet G."/>
            <person name="Van Belleghem S.M."/>
            <person name="Kostlbacher S."/>
            <person name="Vangestel C."/>
        </authorList>
    </citation>
    <scope>NUCLEOTIDE SEQUENCE [LARGE SCALE GENOMIC DNA]</scope>
    <source>
        <strain evidence="13">W744_W776</strain>
    </source>
</reference>
<keyword evidence="9" id="KW-0407">Ion channel</keyword>
<name>A0AAV6UDI8_9ARAC</name>
<feature type="disulfide bond" evidence="11">
    <location>
        <begin position="144"/>
        <end position="169"/>
    </location>
</feature>
<dbReference type="Proteomes" id="UP000827092">
    <property type="component" value="Unassembled WGS sequence"/>
</dbReference>
<evidence type="ECO:0000313" key="13">
    <source>
        <dbReference type="EMBL" id="KAG8181809.1"/>
    </source>
</evidence>
<evidence type="ECO:0000256" key="1">
    <source>
        <dbReference type="ARBA" id="ARBA00004308"/>
    </source>
</evidence>
<evidence type="ECO:0000256" key="9">
    <source>
        <dbReference type="ARBA" id="ARBA00023303"/>
    </source>
</evidence>
<keyword evidence="11" id="KW-1015">Disulfide bond</keyword>
<dbReference type="Pfam" id="PF00864">
    <property type="entry name" value="P2X_receptor"/>
    <property type="match status" value="1"/>
</dbReference>
<feature type="binding site" evidence="10">
    <location>
        <begin position="305"/>
        <end position="307"/>
    </location>
    <ligand>
        <name>ATP</name>
        <dbReference type="ChEBI" id="CHEBI:30616"/>
        <note>ligand shared between two neighboring subunits of the homotrimer</note>
    </ligand>
</feature>
<proteinExistence type="inferred from homology"/>
<evidence type="ECO:0000313" key="14">
    <source>
        <dbReference type="Proteomes" id="UP000827092"/>
    </source>
</evidence>
<dbReference type="PANTHER" id="PTHR10125:SF31">
    <property type="entry name" value="P2X RECEPTOR E"/>
    <property type="match status" value="1"/>
</dbReference>
<keyword evidence="10" id="KW-0547">Nucleotide-binding</keyword>
<dbReference type="GO" id="GO:0070588">
    <property type="term" value="P:calcium ion transmembrane transport"/>
    <property type="evidence" value="ECO:0007669"/>
    <property type="project" value="TreeGrafter"/>
</dbReference>
<keyword evidence="8" id="KW-1071">Ligand-gated ion channel</keyword>
<dbReference type="GO" id="GO:0033198">
    <property type="term" value="P:response to ATP"/>
    <property type="evidence" value="ECO:0007669"/>
    <property type="project" value="InterPro"/>
</dbReference>
<feature type="transmembrane region" description="Helical" evidence="12">
    <location>
        <begin position="25"/>
        <end position="48"/>
    </location>
</feature>
<dbReference type="PANTHER" id="PTHR10125">
    <property type="entry name" value="P2X PURINOCEPTOR"/>
    <property type="match status" value="1"/>
</dbReference>
<feature type="binding site" evidence="10">
    <location>
        <begin position="66"/>
        <end position="68"/>
    </location>
    <ligand>
        <name>ATP</name>
        <dbReference type="ChEBI" id="CHEBI:30616"/>
        <note>ligand shared between two neighboring subunits of the homotrimer</note>
    </ligand>
</feature>
<dbReference type="GO" id="GO:0004931">
    <property type="term" value="F:extracellularly ATP-gated monoatomic cation channel activity"/>
    <property type="evidence" value="ECO:0007669"/>
    <property type="project" value="InterPro"/>
</dbReference>
<keyword evidence="5 12" id="KW-1133">Transmembrane helix</keyword>
<dbReference type="GO" id="GO:0005886">
    <property type="term" value="C:plasma membrane"/>
    <property type="evidence" value="ECO:0007669"/>
    <property type="project" value="InterPro"/>
</dbReference>
<dbReference type="InterPro" id="IPR059116">
    <property type="entry name" value="P2X_receptor"/>
</dbReference>
<dbReference type="EMBL" id="JAFNEN010000494">
    <property type="protein sequence ID" value="KAG8181809.1"/>
    <property type="molecule type" value="Genomic_DNA"/>
</dbReference>
<dbReference type="GO" id="GO:0012505">
    <property type="term" value="C:endomembrane system"/>
    <property type="evidence" value="ECO:0007669"/>
    <property type="project" value="UniProtKB-SubCell"/>
</dbReference>
<comment type="caution">
    <text evidence="13">The sequence shown here is derived from an EMBL/GenBank/DDBJ whole genome shotgun (WGS) entry which is preliminary data.</text>
</comment>
<feature type="binding site" evidence="10">
    <location>
        <position position="198"/>
    </location>
    <ligand>
        <name>ATP</name>
        <dbReference type="ChEBI" id="CHEBI:30616"/>
        <note>ligand shared between two neighboring subunits of the homotrimer</note>
    </ligand>
</feature>
<evidence type="ECO:0000256" key="12">
    <source>
        <dbReference type="SAM" id="Phobius"/>
    </source>
</evidence>
<evidence type="ECO:0000256" key="8">
    <source>
        <dbReference type="ARBA" id="ARBA00023286"/>
    </source>
</evidence>
<feature type="disulfide bond" evidence="11">
    <location>
        <begin position="275"/>
        <end position="284"/>
    </location>
</feature>
<evidence type="ECO:0000256" key="4">
    <source>
        <dbReference type="ARBA" id="ARBA00022692"/>
    </source>
</evidence>
<dbReference type="Gene3D" id="2.60.490.10">
    <property type="entry name" value="atp-gated p2x4 ion channel domain"/>
    <property type="match status" value="1"/>
</dbReference>
<feature type="disulfide bond" evidence="11">
    <location>
        <begin position="137"/>
        <end position="161"/>
    </location>
</feature>
<keyword evidence="7 12" id="KW-0472">Membrane</keyword>
<comment type="similarity">
    <text evidence="2">Belongs to the P2X receptor family.</text>
</comment>